<evidence type="ECO:0000313" key="1">
    <source>
        <dbReference type="EMBL" id="VVB14062.1"/>
    </source>
</evidence>
<protein>
    <recommendedName>
        <fullName evidence="3">RRM domain-containing protein</fullName>
    </recommendedName>
</protein>
<comment type="caution">
    <text evidence="1">The sequence shown here is derived from an EMBL/GenBank/DDBJ whole genome shotgun (WGS) entry which is preliminary data.</text>
</comment>
<keyword evidence="2" id="KW-1185">Reference proteome</keyword>
<dbReference type="Proteomes" id="UP000489600">
    <property type="component" value="Unassembled WGS sequence"/>
</dbReference>
<evidence type="ECO:0000313" key="2">
    <source>
        <dbReference type="Proteomes" id="UP000489600"/>
    </source>
</evidence>
<sequence>MGLVEARAKFKAQSFVLKYIFKVVCLSKTKQSSLVLLAMENSAIEGMKSMEMEDRDAASPKTSLLLSREKLAADRLSLISAMEKAAVEGFKPKDSEAAIRKIRICVEGYDTSLPYDDVKSALKSHLSSCGEILDICIPRYVEPDALNRYDAGKLTPEMSPKTFAIKNSYITFSGYWMCVSGYDTSLPDDDIKRVMIKHFSPCGPITQVHQLG</sequence>
<name>A0A565CKF7_9BRAS</name>
<proteinExistence type="predicted"/>
<gene>
    <name evidence="1" type="ORF">ANE_LOCUS24506</name>
</gene>
<reference evidence="1" key="1">
    <citation type="submission" date="2019-07" db="EMBL/GenBank/DDBJ databases">
        <authorList>
            <person name="Dittberner H."/>
        </authorList>
    </citation>
    <scope>NUCLEOTIDE SEQUENCE [LARGE SCALE GENOMIC DNA]</scope>
</reference>
<organism evidence="1 2">
    <name type="scientific">Arabis nemorensis</name>
    <dbReference type="NCBI Taxonomy" id="586526"/>
    <lineage>
        <taxon>Eukaryota</taxon>
        <taxon>Viridiplantae</taxon>
        <taxon>Streptophyta</taxon>
        <taxon>Embryophyta</taxon>
        <taxon>Tracheophyta</taxon>
        <taxon>Spermatophyta</taxon>
        <taxon>Magnoliopsida</taxon>
        <taxon>eudicotyledons</taxon>
        <taxon>Gunneridae</taxon>
        <taxon>Pentapetalae</taxon>
        <taxon>rosids</taxon>
        <taxon>malvids</taxon>
        <taxon>Brassicales</taxon>
        <taxon>Brassicaceae</taxon>
        <taxon>Arabideae</taxon>
        <taxon>Arabis</taxon>
    </lineage>
</organism>
<dbReference type="AlphaFoldDB" id="A0A565CKF7"/>
<dbReference type="OrthoDB" id="1085421at2759"/>
<evidence type="ECO:0008006" key="3">
    <source>
        <dbReference type="Google" id="ProtNLM"/>
    </source>
</evidence>
<accession>A0A565CKF7</accession>
<dbReference type="EMBL" id="CABITT030000008">
    <property type="protein sequence ID" value="VVB14062.1"/>
    <property type="molecule type" value="Genomic_DNA"/>
</dbReference>